<dbReference type="Pfam" id="PF13244">
    <property type="entry name" value="MbhD"/>
    <property type="match status" value="1"/>
</dbReference>
<keyword evidence="6 10" id="KW-1133">Transmembrane helix</keyword>
<feature type="transmembrane region" description="Helical" evidence="10">
    <location>
        <begin position="455"/>
        <end position="473"/>
    </location>
</feature>
<accession>A0A6S6YM29</accession>
<keyword evidence="3" id="KW-0050">Antiport</keyword>
<evidence type="ECO:0000256" key="5">
    <source>
        <dbReference type="ARBA" id="ARBA00022692"/>
    </source>
</evidence>
<evidence type="ECO:0000256" key="7">
    <source>
        <dbReference type="ARBA" id="ARBA00023065"/>
    </source>
</evidence>
<dbReference type="GO" id="GO:0006811">
    <property type="term" value="P:monoatomic ion transport"/>
    <property type="evidence" value="ECO:0007669"/>
    <property type="project" value="UniProtKB-KW"/>
</dbReference>
<feature type="transmembrane region" description="Helical" evidence="10">
    <location>
        <begin position="880"/>
        <end position="905"/>
    </location>
</feature>
<dbReference type="GO" id="GO:0005886">
    <property type="term" value="C:plasma membrane"/>
    <property type="evidence" value="ECO:0007669"/>
    <property type="project" value="UniProtKB-SubCell"/>
</dbReference>
<feature type="domain" description="MrpA C-terminal/MbhD" evidence="14">
    <location>
        <begin position="617"/>
        <end position="680"/>
    </location>
</feature>
<evidence type="ECO:0000259" key="11">
    <source>
        <dbReference type="Pfam" id="PF00361"/>
    </source>
</evidence>
<dbReference type="GO" id="GO:0015297">
    <property type="term" value="F:antiporter activity"/>
    <property type="evidence" value="ECO:0007669"/>
    <property type="project" value="UniProtKB-KW"/>
</dbReference>
<feature type="transmembrane region" description="Helical" evidence="10">
    <location>
        <begin position="208"/>
        <end position="233"/>
    </location>
</feature>
<feature type="transmembrane region" description="Helical" evidence="10">
    <location>
        <begin position="79"/>
        <end position="100"/>
    </location>
</feature>
<proteinExistence type="predicted"/>
<gene>
    <name evidence="16" type="primary">phaAB</name>
    <name evidence="16" type="ORF">DENOEST_1619</name>
</gene>
<feature type="transmembrane region" description="Helical" evidence="10">
    <location>
        <begin position="509"/>
        <end position="528"/>
    </location>
</feature>
<feature type="domain" description="NADH:quinone oxidoreductase/Mrp antiporter transmembrane" evidence="11">
    <location>
        <begin position="129"/>
        <end position="401"/>
    </location>
</feature>
<feature type="transmembrane region" description="Helical" evidence="10">
    <location>
        <begin position="572"/>
        <end position="594"/>
    </location>
</feature>
<feature type="domain" description="MrpA C-terminal/MbhE" evidence="15">
    <location>
        <begin position="695"/>
        <end position="792"/>
    </location>
</feature>
<feature type="transmembrane region" description="Helical" evidence="10">
    <location>
        <begin position="165"/>
        <end position="188"/>
    </location>
</feature>
<feature type="transmembrane region" description="Helical" evidence="10">
    <location>
        <begin position="273"/>
        <end position="294"/>
    </location>
</feature>
<dbReference type="InterPro" id="IPR007182">
    <property type="entry name" value="MnhB"/>
</dbReference>
<evidence type="ECO:0000256" key="2">
    <source>
        <dbReference type="ARBA" id="ARBA00022448"/>
    </source>
</evidence>
<keyword evidence="7" id="KW-0406">Ion transport</keyword>
<dbReference type="Proteomes" id="UP000515733">
    <property type="component" value="Chromosome"/>
</dbReference>
<feature type="transmembrane region" description="Helical" evidence="10">
    <location>
        <begin position="631"/>
        <end position="651"/>
    </location>
</feature>
<dbReference type="Pfam" id="PF20501">
    <property type="entry name" value="MbhE"/>
    <property type="match status" value="1"/>
</dbReference>
<feature type="transmembrane region" description="Helical" evidence="10">
    <location>
        <begin position="370"/>
        <end position="392"/>
    </location>
</feature>
<feature type="transmembrane region" description="Helical" evidence="10">
    <location>
        <begin position="821"/>
        <end position="840"/>
    </location>
</feature>
<evidence type="ECO:0000256" key="6">
    <source>
        <dbReference type="ARBA" id="ARBA00022989"/>
    </source>
</evidence>
<keyword evidence="8 10" id="KW-0472">Membrane</keyword>
<feature type="domain" description="NADH-Ubiquinone oxidoreductase (complex I) chain 5 N-terminal" evidence="12">
    <location>
        <begin position="69"/>
        <end position="113"/>
    </location>
</feature>
<evidence type="ECO:0000259" key="12">
    <source>
        <dbReference type="Pfam" id="PF00662"/>
    </source>
</evidence>
<evidence type="ECO:0000259" key="13">
    <source>
        <dbReference type="Pfam" id="PF04039"/>
    </source>
</evidence>
<dbReference type="InterPro" id="IPR050616">
    <property type="entry name" value="CPA3_Na-H_Antiporter_A"/>
</dbReference>
<feature type="transmembrane region" description="Helical" evidence="10">
    <location>
        <begin position="136"/>
        <end position="153"/>
    </location>
</feature>
<keyword evidence="4" id="KW-1003">Cell membrane</keyword>
<feature type="transmembrane region" description="Helical" evidence="10">
    <location>
        <begin position="925"/>
        <end position="948"/>
    </location>
</feature>
<name>A0A6S6YM29_9PROT</name>
<sequence>MADMELVLIVFLPFLGSLCAAFLPSNARNAEAWLAGAVALATTAIAVSLYPQIETGEVLRLILPWAPALGLDISLRMDGFAWLFALLVSGMGLLVVIYARYYMSPADPVPRFFSFFLVFMGAMLGVVLSGHLIQMVMFWEMTSLSSFMLIAYWHHRGEARRGARMALIVTGSGGIALFGGVLLLGHIAGGYDLDTVLAAGPQIRAHAWYPTVLALVALGALTKSAQFPFHFWLPQAMSAPTPVSAYLHSATMVKAGVFLLARLWPVLAGTDAWFWIVGGAGLCSLVLAGYLAMFQQDMKGVLAYSTISHLGLITLLLGMNSELALVAAVFHIVNHATFKASLFMAAGIVDHETGTRDIGRLSGLGRAMPLTAALAVVAAAAMAGVPLLNGFLSKEMFFAETVFLDRPGWQQIALPLAATLAGVFSVAYSLRLIHRVFFGKLARNLPHAPHEPTRWMLMPSALLVAACVLVGIVPELVIGPYLRTATSAIVGAGGTAYSLAVWHGINAPLLMSFAALGGGVLLYATILARRRATTVPLLEAIDGRHLFDVSLTALTRGAEQAMRQLTSSRLQMQMLLIFVVALGGALLLTKPFTIGWGSQPLLPLDPAFALLCVVGGACALAVAWQAKYHRFAAVAFAGGAGLATSLTFVWFSAPDLALTQLTVEVVTTVLILLGLRWLPRRDESIAGPGGATPRLRRSRDILVAGGCGLGLAALAYAVLTRPAVDGITPFFVQQALPQGGGLNVVNVILVDFRGFDTFGEITVLGIVALTVYALLRRFRPAPESIPLPRQQQEQDGDAVSANHPNHQEALLPAGAMMLPAVLVRLLLPLAMLVSLFFLLRGHNTPGGGFVGGLILATAVILQYLVGGTHWVESRLRIHPLYWIAIGLLLAATAGIGAAFAGAPFLTSQAWHGALPGIGELHLSSVLLFDLGVYMLVVGATVLMLVAIAHQSLRGHHKSAVGEAR</sequence>
<feature type="transmembrane region" description="Helical" evidence="10">
    <location>
        <begin position="606"/>
        <end position="624"/>
    </location>
</feature>
<feature type="transmembrane region" description="Helical" evidence="10">
    <location>
        <begin position="301"/>
        <end position="319"/>
    </location>
</feature>
<keyword evidence="2" id="KW-0813">Transport</keyword>
<evidence type="ECO:0000256" key="10">
    <source>
        <dbReference type="SAM" id="Phobius"/>
    </source>
</evidence>
<evidence type="ECO:0000256" key="3">
    <source>
        <dbReference type="ARBA" id="ARBA00022449"/>
    </source>
</evidence>
<dbReference type="InterPro" id="IPR046806">
    <property type="entry name" value="MrpA_C/MbhE"/>
</dbReference>
<feature type="transmembrane region" description="Helical" evidence="10">
    <location>
        <begin position="846"/>
        <end position="868"/>
    </location>
</feature>
<feature type="transmembrane region" description="Helical" evidence="10">
    <location>
        <begin position="112"/>
        <end position="130"/>
    </location>
</feature>
<evidence type="ECO:0000259" key="15">
    <source>
        <dbReference type="Pfam" id="PF20501"/>
    </source>
</evidence>
<feature type="transmembrane region" description="Helical" evidence="10">
    <location>
        <begin position="657"/>
        <end position="679"/>
    </location>
</feature>
<dbReference type="InterPro" id="IPR001516">
    <property type="entry name" value="Proton_antipo_N"/>
</dbReference>
<feature type="transmembrane region" description="Helical" evidence="10">
    <location>
        <begin position="32"/>
        <end position="53"/>
    </location>
</feature>
<feature type="transmembrane region" description="Helical" evidence="10">
    <location>
        <begin position="245"/>
        <end position="267"/>
    </location>
</feature>
<dbReference type="AlphaFoldDB" id="A0A6S6YM29"/>
<dbReference type="Pfam" id="PF00361">
    <property type="entry name" value="Proton_antipo_M"/>
    <property type="match status" value="1"/>
</dbReference>
<feature type="transmembrane region" description="Helical" evidence="10">
    <location>
        <begin position="757"/>
        <end position="775"/>
    </location>
</feature>
<evidence type="ECO:0000313" key="17">
    <source>
        <dbReference type="Proteomes" id="UP000515733"/>
    </source>
</evidence>
<organism evidence="16 17">
    <name type="scientific">Denitratisoma oestradiolicum</name>
    <dbReference type="NCBI Taxonomy" id="311182"/>
    <lineage>
        <taxon>Bacteria</taxon>
        <taxon>Pseudomonadati</taxon>
        <taxon>Pseudomonadota</taxon>
        <taxon>Betaproteobacteria</taxon>
        <taxon>Nitrosomonadales</taxon>
        <taxon>Sterolibacteriaceae</taxon>
        <taxon>Denitratisoma</taxon>
    </lineage>
</organism>
<evidence type="ECO:0000259" key="14">
    <source>
        <dbReference type="Pfam" id="PF13244"/>
    </source>
</evidence>
<dbReference type="PANTHER" id="PTHR43373:SF1">
    <property type="entry name" value="NA(+)_H(+) ANTIPORTER SUBUNIT A"/>
    <property type="match status" value="1"/>
</dbReference>
<feature type="transmembrane region" description="Helical" evidence="10">
    <location>
        <begin position="700"/>
        <end position="719"/>
    </location>
</feature>
<keyword evidence="5 9" id="KW-0812">Transmembrane</keyword>
<dbReference type="PRINTS" id="PR01434">
    <property type="entry name" value="NADHDHGNASE5"/>
</dbReference>
<evidence type="ECO:0000256" key="8">
    <source>
        <dbReference type="ARBA" id="ARBA00023136"/>
    </source>
</evidence>
<feature type="transmembrane region" description="Helical" evidence="10">
    <location>
        <begin position="412"/>
        <end position="434"/>
    </location>
</feature>
<evidence type="ECO:0000256" key="9">
    <source>
        <dbReference type="RuleBase" id="RU000320"/>
    </source>
</evidence>
<dbReference type="InterPro" id="IPR025383">
    <property type="entry name" value="MrpA_C/MbhD"/>
</dbReference>
<evidence type="ECO:0000313" key="16">
    <source>
        <dbReference type="EMBL" id="CAB1368784.1"/>
    </source>
</evidence>
<evidence type="ECO:0000256" key="4">
    <source>
        <dbReference type="ARBA" id="ARBA00022475"/>
    </source>
</evidence>
<feature type="domain" description="Na+/H+ antiporter MnhB subunit-related protein" evidence="13">
    <location>
        <begin position="820"/>
        <end position="941"/>
    </location>
</feature>
<dbReference type="NCBIfam" id="NF009288">
    <property type="entry name" value="PRK12648.1"/>
    <property type="match status" value="1"/>
</dbReference>
<evidence type="ECO:0000256" key="1">
    <source>
        <dbReference type="ARBA" id="ARBA00004651"/>
    </source>
</evidence>
<dbReference type="InterPro" id="IPR001750">
    <property type="entry name" value="ND/Mrp_TM"/>
</dbReference>
<keyword evidence="17" id="KW-1185">Reference proteome</keyword>
<feature type="transmembrane region" description="Helical" evidence="10">
    <location>
        <begin position="6"/>
        <end position="25"/>
    </location>
</feature>
<comment type="subcellular location">
    <subcellularLocation>
        <location evidence="1">Cell membrane</location>
        <topology evidence="1">Multi-pass membrane protein</topology>
    </subcellularLocation>
    <subcellularLocation>
        <location evidence="9">Membrane</location>
        <topology evidence="9">Multi-pass membrane protein</topology>
    </subcellularLocation>
</comment>
<dbReference type="Pfam" id="PF00662">
    <property type="entry name" value="Proton_antipo_N"/>
    <property type="match status" value="1"/>
</dbReference>
<dbReference type="EMBL" id="LR778301">
    <property type="protein sequence ID" value="CAB1368784.1"/>
    <property type="molecule type" value="Genomic_DNA"/>
</dbReference>
<dbReference type="KEGG" id="doe:DENOEST_1619"/>
<protein>
    <submittedName>
        <fullName evidence="16">Putative K(+)/H(+) antiporter subunit A/B</fullName>
    </submittedName>
</protein>
<feature type="transmembrane region" description="Helical" evidence="10">
    <location>
        <begin position="325"/>
        <end position="349"/>
    </location>
</feature>
<dbReference type="PANTHER" id="PTHR43373">
    <property type="entry name" value="NA(+)/H(+) ANTIPORTER SUBUNIT"/>
    <property type="match status" value="1"/>
</dbReference>
<reference evidence="16 17" key="1">
    <citation type="submission" date="2020-03" db="EMBL/GenBank/DDBJ databases">
        <authorList>
            <consortium name="Genoscope - CEA"/>
            <person name="William W."/>
        </authorList>
    </citation>
    <scope>NUCLEOTIDE SEQUENCE [LARGE SCALE GENOMIC DNA]</scope>
    <source>
        <strain evidence="17">DSM 16959</strain>
    </source>
</reference>
<dbReference type="Pfam" id="PF04039">
    <property type="entry name" value="MnhB"/>
    <property type="match status" value="1"/>
</dbReference>